<dbReference type="PANTHER" id="PTHR35891:SF3">
    <property type="entry name" value="THIOL:DISULFIDE INTERCHANGE PROTEIN DSBL"/>
    <property type="match status" value="1"/>
</dbReference>
<keyword evidence="4 7" id="KW-0574">Periplasm</keyword>
<evidence type="ECO:0000259" key="9">
    <source>
        <dbReference type="PROSITE" id="PS51352"/>
    </source>
</evidence>
<evidence type="ECO:0000256" key="5">
    <source>
        <dbReference type="ARBA" id="ARBA00023157"/>
    </source>
</evidence>
<evidence type="ECO:0000256" key="7">
    <source>
        <dbReference type="PIRNR" id="PIRNR001488"/>
    </source>
</evidence>
<reference evidence="11" key="1">
    <citation type="journal article" date="2019" name="Int. J. Syst. Evol. Microbiol.">
        <title>The Global Catalogue of Microorganisms (GCM) 10K type strain sequencing project: providing services to taxonomists for standard genome sequencing and annotation.</title>
        <authorList>
            <consortium name="The Broad Institute Genomics Platform"/>
            <consortium name="The Broad Institute Genome Sequencing Center for Infectious Disease"/>
            <person name="Wu L."/>
            <person name="Ma J."/>
        </authorList>
    </citation>
    <scope>NUCLEOTIDE SEQUENCE [LARGE SCALE GENOMIC DNA]</scope>
    <source>
        <strain evidence="11">KCTC 32239</strain>
    </source>
</reference>
<evidence type="ECO:0000313" key="10">
    <source>
        <dbReference type="EMBL" id="GGY85868.1"/>
    </source>
</evidence>
<sequence>MRIFAALMGVVFSATAAAAESTGSSLIFPYLEGKDYVVLDTPVPTSSPNKIEVVEVFSYLCSHCYHFDPILSAWMKQQKPDVALVQVHASWSPAMEPYQRGFYVAQALKVKDKAHAAIFSAIHKDQKELKDAQAWADFLSVYGANKQAVITAYNSDAITKQLAQANQLFRSYQISGTPELVVEGKYRISTRFVGTQEDMLKVVQYLVNKARAERGAK</sequence>
<evidence type="ECO:0000313" key="11">
    <source>
        <dbReference type="Proteomes" id="UP000619761"/>
    </source>
</evidence>
<dbReference type="InterPro" id="IPR001853">
    <property type="entry name" value="DSBA-like_thioredoxin_dom"/>
</dbReference>
<gene>
    <name evidence="10" type="primary">dsbA</name>
    <name evidence="10" type="ORF">GCM10011613_33570</name>
</gene>
<name>A0ABQ3BA97_9GAMM</name>
<protein>
    <recommendedName>
        <fullName evidence="7">Thiol:disulfide interchange protein</fullName>
    </recommendedName>
</protein>
<dbReference type="InterPro" id="IPR023205">
    <property type="entry name" value="DsbA/DsbL"/>
</dbReference>
<evidence type="ECO:0000256" key="8">
    <source>
        <dbReference type="SAM" id="SignalP"/>
    </source>
</evidence>
<proteinExistence type="inferred from homology"/>
<dbReference type="Proteomes" id="UP000619761">
    <property type="component" value="Unassembled WGS sequence"/>
</dbReference>
<dbReference type="PANTHER" id="PTHR35891">
    <property type="entry name" value="THIOL:DISULFIDE INTERCHANGE PROTEIN DSBA"/>
    <property type="match status" value="1"/>
</dbReference>
<feature type="domain" description="Thioredoxin" evidence="9">
    <location>
        <begin position="17"/>
        <end position="208"/>
    </location>
</feature>
<keyword evidence="6" id="KW-0676">Redox-active center</keyword>
<feature type="chain" id="PRO_5046494778" description="Thiol:disulfide interchange protein" evidence="8">
    <location>
        <begin position="19"/>
        <end position="217"/>
    </location>
</feature>
<dbReference type="InterPro" id="IPR050824">
    <property type="entry name" value="Thiol_disulfide_DsbA"/>
</dbReference>
<dbReference type="PIRSF" id="PIRSF001488">
    <property type="entry name" value="Tdi_protein"/>
    <property type="match status" value="1"/>
</dbReference>
<dbReference type="EMBL" id="BMYZ01000004">
    <property type="protein sequence ID" value="GGY85868.1"/>
    <property type="molecule type" value="Genomic_DNA"/>
</dbReference>
<comment type="similarity">
    <text evidence="2">Belongs to the thioredoxin family. DsbA subfamily.</text>
</comment>
<keyword evidence="5 7" id="KW-1015">Disulfide bond</keyword>
<evidence type="ECO:0000256" key="1">
    <source>
        <dbReference type="ARBA" id="ARBA00004418"/>
    </source>
</evidence>
<evidence type="ECO:0000256" key="4">
    <source>
        <dbReference type="ARBA" id="ARBA00022764"/>
    </source>
</evidence>
<evidence type="ECO:0000256" key="2">
    <source>
        <dbReference type="ARBA" id="ARBA00005791"/>
    </source>
</evidence>
<dbReference type="InterPro" id="IPR013766">
    <property type="entry name" value="Thioredoxin_domain"/>
</dbReference>
<evidence type="ECO:0000256" key="3">
    <source>
        <dbReference type="ARBA" id="ARBA00022729"/>
    </source>
</evidence>
<feature type="signal peptide" evidence="8">
    <location>
        <begin position="1"/>
        <end position="18"/>
    </location>
</feature>
<keyword evidence="11" id="KW-1185">Reference proteome</keyword>
<dbReference type="Gene3D" id="3.40.30.10">
    <property type="entry name" value="Glutaredoxin"/>
    <property type="match status" value="1"/>
</dbReference>
<keyword evidence="3 8" id="KW-0732">Signal</keyword>
<dbReference type="InterPro" id="IPR036249">
    <property type="entry name" value="Thioredoxin-like_sf"/>
</dbReference>
<accession>A0ABQ3BA97</accession>
<comment type="subcellular location">
    <subcellularLocation>
        <location evidence="1 7">Periplasm</location>
    </subcellularLocation>
</comment>
<dbReference type="PROSITE" id="PS51352">
    <property type="entry name" value="THIOREDOXIN_2"/>
    <property type="match status" value="1"/>
</dbReference>
<dbReference type="RefSeq" id="WP_189420753.1">
    <property type="nucleotide sequence ID" value="NZ_BMYZ01000004.1"/>
</dbReference>
<organism evidence="10 11">
    <name type="scientific">Cellvibrio zantedeschiae</name>
    <dbReference type="NCBI Taxonomy" id="1237077"/>
    <lineage>
        <taxon>Bacteria</taxon>
        <taxon>Pseudomonadati</taxon>
        <taxon>Pseudomonadota</taxon>
        <taxon>Gammaproteobacteria</taxon>
        <taxon>Cellvibrionales</taxon>
        <taxon>Cellvibrionaceae</taxon>
        <taxon>Cellvibrio</taxon>
    </lineage>
</organism>
<dbReference type="SUPFAM" id="SSF52833">
    <property type="entry name" value="Thioredoxin-like"/>
    <property type="match status" value="1"/>
</dbReference>
<dbReference type="CDD" id="cd03019">
    <property type="entry name" value="DsbA_DsbA"/>
    <property type="match status" value="1"/>
</dbReference>
<dbReference type="Pfam" id="PF01323">
    <property type="entry name" value="DSBA"/>
    <property type="match status" value="1"/>
</dbReference>
<comment type="caution">
    <text evidence="10">The sequence shown here is derived from an EMBL/GenBank/DDBJ whole genome shotgun (WGS) entry which is preliminary data.</text>
</comment>
<evidence type="ECO:0000256" key="6">
    <source>
        <dbReference type="ARBA" id="ARBA00023284"/>
    </source>
</evidence>